<name>A0AAV6WPS7_9LAMI</name>
<dbReference type="EMBL" id="WHWC01000012">
    <property type="protein sequence ID" value="KAG8372508.1"/>
    <property type="molecule type" value="Genomic_DNA"/>
</dbReference>
<organism evidence="3 4">
    <name type="scientific">Buddleja alternifolia</name>
    <dbReference type="NCBI Taxonomy" id="168488"/>
    <lineage>
        <taxon>Eukaryota</taxon>
        <taxon>Viridiplantae</taxon>
        <taxon>Streptophyta</taxon>
        <taxon>Embryophyta</taxon>
        <taxon>Tracheophyta</taxon>
        <taxon>Spermatophyta</taxon>
        <taxon>Magnoliopsida</taxon>
        <taxon>eudicotyledons</taxon>
        <taxon>Gunneridae</taxon>
        <taxon>Pentapetalae</taxon>
        <taxon>asterids</taxon>
        <taxon>lamiids</taxon>
        <taxon>Lamiales</taxon>
        <taxon>Scrophulariaceae</taxon>
        <taxon>Buddlejeae</taxon>
        <taxon>Buddleja</taxon>
    </lineage>
</organism>
<evidence type="ECO:0000256" key="2">
    <source>
        <dbReference type="SAM" id="SignalP"/>
    </source>
</evidence>
<protein>
    <submittedName>
        <fullName evidence="3">Uncharacterized protein</fullName>
    </submittedName>
</protein>
<dbReference type="AlphaFoldDB" id="A0AAV6WPS7"/>
<comment type="caution">
    <text evidence="3">The sequence shown here is derived from an EMBL/GenBank/DDBJ whole genome shotgun (WGS) entry which is preliminary data.</text>
</comment>
<evidence type="ECO:0000313" key="4">
    <source>
        <dbReference type="Proteomes" id="UP000826271"/>
    </source>
</evidence>
<feature type="signal peptide" evidence="2">
    <location>
        <begin position="1"/>
        <end position="24"/>
    </location>
</feature>
<feature type="chain" id="PRO_5043922017" evidence="2">
    <location>
        <begin position="25"/>
        <end position="99"/>
    </location>
</feature>
<evidence type="ECO:0000313" key="3">
    <source>
        <dbReference type="EMBL" id="KAG8372508.1"/>
    </source>
</evidence>
<evidence type="ECO:0000256" key="1">
    <source>
        <dbReference type="SAM" id="MobiDB-lite"/>
    </source>
</evidence>
<keyword evidence="4" id="KW-1185">Reference proteome</keyword>
<feature type="region of interest" description="Disordered" evidence="1">
    <location>
        <begin position="76"/>
        <end position="99"/>
    </location>
</feature>
<sequence>MAKVKSCFVIASLVLAILVMVSESRVARKDLGVDLGGVGVGVGAGKRARLQDHMLDHELGPVQAVQVQKRARLQGPEQGLELDQTATTAEGSAWPGIEN</sequence>
<gene>
    <name evidence="3" type="ORF">BUALT_Bualt12G0073500</name>
</gene>
<accession>A0AAV6WPS7</accession>
<dbReference type="Proteomes" id="UP000826271">
    <property type="component" value="Unassembled WGS sequence"/>
</dbReference>
<keyword evidence="2" id="KW-0732">Signal</keyword>
<proteinExistence type="predicted"/>
<reference evidence="3" key="1">
    <citation type="submission" date="2019-10" db="EMBL/GenBank/DDBJ databases">
        <authorList>
            <person name="Zhang R."/>
            <person name="Pan Y."/>
            <person name="Wang J."/>
            <person name="Ma R."/>
            <person name="Yu S."/>
        </authorList>
    </citation>
    <scope>NUCLEOTIDE SEQUENCE</scope>
    <source>
        <strain evidence="3">LA-IB0</strain>
        <tissue evidence="3">Leaf</tissue>
    </source>
</reference>